<evidence type="ECO:0000256" key="4">
    <source>
        <dbReference type="ARBA" id="ARBA00022801"/>
    </source>
</evidence>
<evidence type="ECO:0000256" key="2">
    <source>
        <dbReference type="ARBA" id="ARBA00022645"/>
    </source>
</evidence>
<organism evidence="10 11">
    <name type="scientific">Kingella bonacorsii</name>
    <dbReference type="NCBI Taxonomy" id="2796361"/>
    <lineage>
        <taxon>Bacteria</taxon>
        <taxon>Pseudomonadati</taxon>
        <taxon>Pseudomonadota</taxon>
        <taxon>Betaproteobacteria</taxon>
        <taxon>Neisseriales</taxon>
        <taxon>Neisseriaceae</taxon>
        <taxon>Kingella</taxon>
    </lineage>
</organism>
<dbReference type="Gene3D" id="3.40.50.10740">
    <property type="entry name" value="Class I glutamine amidotransferase-like"/>
    <property type="match status" value="1"/>
</dbReference>
<accession>A0ABS1BPV2</accession>
<feature type="chain" id="PRO_5045952048" evidence="7">
    <location>
        <begin position="25"/>
        <end position="401"/>
    </location>
</feature>
<keyword evidence="4" id="KW-0378">Hydrolase</keyword>
<evidence type="ECO:0000256" key="3">
    <source>
        <dbReference type="ARBA" id="ARBA00022670"/>
    </source>
</evidence>
<evidence type="ECO:0000256" key="7">
    <source>
        <dbReference type="SAM" id="SignalP"/>
    </source>
</evidence>
<feature type="domain" description="LD-carboxypeptidase C-terminal" evidence="9">
    <location>
        <begin position="230"/>
        <end position="346"/>
    </location>
</feature>
<dbReference type="PROSITE" id="PS51257">
    <property type="entry name" value="PROKAR_LIPOPROTEIN"/>
    <property type="match status" value="1"/>
</dbReference>
<keyword evidence="11" id="KW-1185">Reference proteome</keyword>
<dbReference type="PANTHER" id="PTHR30237:SF2">
    <property type="entry name" value="MUREIN TETRAPEPTIDE CARBOXYPEPTIDASE"/>
    <property type="match status" value="1"/>
</dbReference>
<feature type="compositionally biased region" description="Pro residues" evidence="6">
    <location>
        <begin position="34"/>
        <end position="52"/>
    </location>
</feature>
<dbReference type="InterPro" id="IPR003507">
    <property type="entry name" value="S66_fam"/>
</dbReference>
<keyword evidence="2" id="KW-0121">Carboxypeptidase</keyword>
<dbReference type="InterPro" id="IPR006311">
    <property type="entry name" value="TAT_signal"/>
</dbReference>
<evidence type="ECO:0000256" key="5">
    <source>
        <dbReference type="ARBA" id="ARBA00022825"/>
    </source>
</evidence>
<comment type="caution">
    <text evidence="10">The sequence shown here is derived from an EMBL/GenBank/DDBJ whole genome shotgun (WGS) entry which is preliminary data.</text>
</comment>
<name>A0ABS1BPV2_9NEIS</name>
<gene>
    <name evidence="10" type="ORF">JDW22_01195</name>
</gene>
<evidence type="ECO:0000313" key="11">
    <source>
        <dbReference type="Proteomes" id="UP000614058"/>
    </source>
</evidence>
<dbReference type="SUPFAM" id="SSF141986">
    <property type="entry name" value="LD-carboxypeptidase A C-terminal domain-like"/>
    <property type="match status" value="1"/>
</dbReference>
<dbReference type="Pfam" id="PF17676">
    <property type="entry name" value="Peptidase_S66C"/>
    <property type="match status" value="1"/>
</dbReference>
<dbReference type="InterPro" id="IPR027461">
    <property type="entry name" value="Carboxypeptidase_A_C_sf"/>
</dbReference>
<dbReference type="Gene3D" id="3.50.30.60">
    <property type="entry name" value="LD-carboxypeptidase A C-terminal domain-like"/>
    <property type="match status" value="1"/>
</dbReference>
<keyword evidence="3" id="KW-0645">Protease</keyword>
<dbReference type="EMBL" id="JAEHNZ010000001">
    <property type="protein sequence ID" value="MBK0395233.1"/>
    <property type="molecule type" value="Genomic_DNA"/>
</dbReference>
<dbReference type="InterPro" id="IPR040921">
    <property type="entry name" value="Peptidase_S66C"/>
</dbReference>
<dbReference type="PANTHER" id="PTHR30237">
    <property type="entry name" value="MURAMOYLTETRAPEPTIDE CARBOXYPEPTIDASE"/>
    <property type="match status" value="1"/>
</dbReference>
<protein>
    <submittedName>
        <fullName evidence="10">LD-carboxypeptidase</fullName>
    </submittedName>
</protein>
<evidence type="ECO:0000259" key="8">
    <source>
        <dbReference type="Pfam" id="PF02016"/>
    </source>
</evidence>
<dbReference type="CDD" id="cd07025">
    <property type="entry name" value="Peptidase_S66"/>
    <property type="match status" value="1"/>
</dbReference>
<proteinExistence type="inferred from homology"/>
<evidence type="ECO:0000256" key="1">
    <source>
        <dbReference type="ARBA" id="ARBA00010233"/>
    </source>
</evidence>
<dbReference type="InterPro" id="IPR040449">
    <property type="entry name" value="Peptidase_S66_N"/>
</dbReference>
<keyword evidence="5" id="KW-0720">Serine protease</keyword>
<feature type="domain" description="LD-carboxypeptidase N-terminal" evidence="8">
    <location>
        <begin position="62"/>
        <end position="184"/>
    </location>
</feature>
<dbReference type="InterPro" id="IPR029062">
    <property type="entry name" value="Class_I_gatase-like"/>
</dbReference>
<comment type="similarity">
    <text evidence="1">Belongs to the peptidase S66 family.</text>
</comment>
<keyword evidence="7" id="KW-0732">Signal</keyword>
<dbReference type="SUPFAM" id="SSF52317">
    <property type="entry name" value="Class I glutamine amidotransferase-like"/>
    <property type="match status" value="1"/>
</dbReference>
<dbReference type="Proteomes" id="UP000614058">
    <property type="component" value="Unassembled WGS sequence"/>
</dbReference>
<dbReference type="PROSITE" id="PS51318">
    <property type="entry name" value="TAT"/>
    <property type="match status" value="1"/>
</dbReference>
<sequence length="401" mass="42761">MCLTLSRRHLLQSSLIAAGSGVLAACGSSNKPQPNTPTPGPAIQPQNTPAPAPRTQGDNTMRIFASSGFCEDPARIQLGLDRLAQAGFSITNHAAAYRRFQRFAGSDFERIADFQDVAIGRAATPKVFMGTRGGYGAARLLPHIDWGNLGARMREQQTLLFGFSDVTAIQLALLAQSGMPSFAGPMLYSEFAKPQPNFYTMDSFIRTTTSASTTVAVSAYQTSRVKDADGILWGGNLSVLASLAGSPYMPKIQGGILFIEDVAEQPYRIERMLQTLHLAGILKSQQAIVLGDFRMGNIRDVYDSSYDLTNVSQVIARATGVPVYTGFPFGHVANKTTFPLGARAQLRGNSAGGYQITFSDYPTLNAAALNLKAGLLPPPEIVASAPAMPSANGENAADAEF</sequence>
<reference evidence="10 11" key="1">
    <citation type="journal article" date="2021" name="Pathogens">
        <title>Isolation and Characterization of Kingella bonacorsii sp. nov., A Novel Kingella Species Detected in a Stable Periodontitis Subject.</title>
        <authorList>
            <person name="Antezack A."/>
            <person name="Boxberger M."/>
            <person name="Rolland C."/>
            <person name="Monnet-Corti V."/>
            <person name="La Scola B."/>
        </authorList>
    </citation>
    <scope>NUCLEOTIDE SEQUENCE [LARGE SCALE GENOMIC DNA]</scope>
    <source>
        <strain evidence="10 11">Marseille-Q4569</strain>
    </source>
</reference>
<dbReference type="InterPro" id="IPR027478">
    <property type="entry name" value="LdcA_N"/>
</dbReference>
<feature type="signal peptide" evidence="7">
    <location>
        <begin position="1"/>
        <end position="24"/>
    </location>
</feature>
<evidence type="ECO:0000259" key="9">
    <source>
        <dbReference type="Pfam" id="PF17676"/>
    </source>
</evidence>
<evidence type="ECO:0000313" key="10">
    <source>
        <dbReference type="EMBL" id="MBK0395233.1"/>
    </source>
</evidence>
<feature type="region of interest" description="Disordered" evidence="6">
    <location>
        <begin position="27"/>
        <end position="58"/>
    </location>
</feature>
<dbReference type="RefSeq" id="WP_200521108.1">
    <property type="nucleotide sequence ID" value="NZ_JAEHNZ010000001.1"/>
</dbReference>
<evidence type="ECO:0000256" key="6">
    <source>
        <dbReference type="SAM" id="MobiDB-lite"/>
    </source>
</evidence>
<dbReference type="Pfam" id="PF02016">
    <property type="entry name" value="Peptidase_S66"/>
    <property type="match status" value="1"/>
</dbReference>